<feature type="binding site" evidence="6">
    <location>
        <position position="144"/>
    </location>
    <ligand>
        <name>S-adenosyl-L-methionine</name>
        <dbReference type="ChEBI" id="CHEBI:59789"/>
    </ligand>
</feature>
<feature type="binding site" evidence="6">
    <location>
        <begin position="124"/>
        <end position="125"/>
    </location>
    <ligand>
        <name>S-adenosyl-L-methionine</name>
        <dbReference type="ChEBI" id="CHEBI:59789"/>
    </ligand>
</feature>
<protein>
    <recommendedName>
        <fullName evidence="6">Ribosomal RNA small subunit methyltransferase G</fullName>
        <ecNumber evidence="6">2.1.1.-</ecNumber>
    </recommendedName>
    <alternativeName>
        <fullName evidence="6">16S rRNA 7-methylguanosine methyltransferase</fullName>
        <shortName evidence="6">16S rRNA m7G methyltransferase</shortName>
    </alternativeName>
</protein>
<dbReference type="InterPro" id="IPR029063">
    <property type="entry name" value="SAM-dependent_MTases_sf"/>
</dbReference>
<evidence type="ECO:0000313" key="7">
    <source>
        <dbReference type="EMBL" id="PSR33956.1"/>
    </source>
</evidence>
<dbReference type="Gene3D" id="3.40.50.150">
    <property type="entry name" value="Vaccinia Virus protein VP39"/>
    <property type="match status" value="1"/>
</dbReference>
<organism evidence="7 8">
    <name type="scientific">Sulfobacillus benefaciens</name>
    <dbReference type="NCBI Taxonomy" id="453960"/>
    <lineage>
        <taxon>Bacteria</taxon>
        <taxon>Bacillati</taxon>
        <taxon>Bacillota</taxon>
        <taxon>Clostridia</taxon>
        <taxon>Eubacteriales</taxon>
        <taxon>Clostridiales Family XVII. Incertae Sedis</taxon>
        <taxon>Sulfobacillus</taxon>
    </lineage>
</organism>
<keyword evidence="4 6" id="KW-0808">Transferase</keyword>
<sequence>MDPWIADSLTKGSIDIVTTRRLEKYVQCVFEAPINLTGFTPAQFWDKGVLDALSLLSHSGLASSSSLRCVDIGSGSGLPGMVLAIVRPGWHWTLVESRARRAEFLRKTATVLSLENVKVVGERAEVWVVSNPSMREHFDLVTARAVGPMLTVLELALPLAAIGGTIALPLGEEGVKSVAMSPVLAALGGELRQEDAAETVSGIAIIRKMGSTSQEFPRIGSKLGRFPGSK</sequence>
<comment type="similarity">
    <text evidence="6">Belongs to the methyltransferase superfamily. RNA methyltransferase RsmG family.</text>
</comment>
<comment type="subcellular location">
    <subcellularLocation>
        <location evidence="6">Cytoplasm</location>
    </subcellularLocation>
</comment>
<dbReference type="SUPFAM" id="SSF53335">
    <property type="entry name" value="S-adenosyl-L-methionine-dependent methyltransferases"/>
    <property type="match status" value="1"/>
</dbReference>
<dbReference type="PANTHER" id="PTHR31760:SF0">
    <property type="entry name" value="S-ADENOSYL-L-METHIONINE-DEPENDENT METHYLTRANSFERASES SUPERFAMILY PROTEIN"/>
    <property type="match status" value="1"/>
</dbReference>
<evidence type="ECO:0000256" key="3">
    <source>
        <dbReference type="ARBA" id="ARBA00022603"/>
    </source>
</evidence>
<evidence type="ECO:0000256" key="5">
    <source>
        <dbReference type="ARBA" id="ARBA00022691"/>
    </source>
</evidence>
<dbReference type="GO" id="GO:0070043">
    <property type="term" value="F:rRNA (guanine-N7-)-methyltransferase activity"/>
    <property type="evidence" value="ECO:0007669"/>
    <property type="project" value="UniProtKB-UniRule"/>
</dbReference>
<name>A0A2T2XHL6_9FIRM</name>
<keyword evidence="3 6" id="KW-0489">Methyltransferase</keyword>
<dbReference type="EMBL" id="PXYW01000014">
    <property type="protein sequence ID" value="PSR33956.1"/>
    <property type="molecule type" value="Genomic_DNA"/>
</dbReference>
<feature type="binding site" evidence="6">
    <location>
        <position position="73"/>
    </location>
    <ligand>
        <name>S-adenosyl-L-methionine</name>
        <dbReference type="ChEBI" id="CHEBI:59789"/>
    </ligand>
</feature>
<dbReference type="InterPro" id="IPR003682">
    <property type="entry name" value="rRNA_ssu_MeTfrase_G"/>
</dbReference>
<evidence type="ECO:0000256" key="2">
    <source>
        <dbReference type="ARBA" id="ARBA00022552"/>
    </source>
</evidence>
<dbReference type="NCBIfam" id="TIGR00138">
    <property type="entry name" value="rsmG_gidB"/>
    <property type="match status" value="1"/>
</dbReference>
<dbReference type="GO" id="GO:0005829">
    <property type="term" value="C:cytosol"/>
    <property type="evidence" value="ECO:0007669"/>
    <property type="project" value="TreeGrafter"/>
</dbReference>
<dbReference type="AlphaFoldDB" id="A0A2T2XHL6"/>
<keyword evidence="1 6" id="KW-0963">Cytoplasm</keyword>
<gene>
    <name evidence="6 7" type="primary">rsmG</name>
    <name evidence="7" type="ORF">C7B46_07515</name>
</gene>
<reference evidence="7 8" key="1">
    <citation type="journal article" date="2014" name="BMC Genomics">
        <title>Comparison of environmental and isolate Sulfobacillus genomes reveals diverse carbon, sulfur, nitrogen, and hydrogen metabolisms.</title>
        <authorList>
            <person name="Justice N.B."/>
            <person name="Norman A."/>
            <person name="Brown C.T."/>
            <person name="Singh A."/>
            <person name="Thomas B.C."/>
            <person name="Banfield J.F."/>
        </authorList>
    </citation>
    <scope>NUCLEOTIDE SEQUENCE [LARGE SCALE GENOMIC DNA]</scope>
    <source>
        <strain evidence="7">AMDSBA4</strain>
    </source>
</reference>
<dbReference type="Pfam" id="PF02527">
    <property type="entry name" value="GidB"/>
    <property type="match status" value="1"/>
</dbReference>
<comment type="caution">
    <text evidence="6">Lacks conserved residue(s) required for the propagation of feature annotation.</text>
</comment>
<dbReference type="CDD" id="cd02440">
    <property type="entry name" value="AdoMet_MTases"/>
    <property type="match status" value="1"/>
</dbReference>
<evidence type="ECO:0000313" key="8">
    <source>
        <dbReference type="Proteomes" id="UP000242972"/>
    </source>
</evidence>
<accession>A0A2T2XHL6</accession>
<evidence type="ECO:0000256" key="6">
    <source>
        <dbReference type="HAMAP-Rule" id="MF_00074"/>
    </source>
</evidence>
<evidence type="ECO:0000256" key="1">
    <source>
        <dbReference type="ARBA" id="ARBA00022490"/>
    </source>
</evidence>
<evidence type="ECO:0000256" key="4">
    <source>
        <dbReference type="ARBA" id="ARBA00022679"/>
    </source>
</evidence>
<dbReference type="HAMAP" id="MF_00074">
    <property type="entry name" value="16SrRNA_methyltr_G"/>
    <property type="match status" value="1"/>
</dbReference>
<dbReference type="EC" id="2.1.1.-" evidence="6"/>
<proteinExistence type="inferred from homology"/>
<keyword evidence="2 6" id="KW-0698">rRNA processing</keyword>
<dbReference type="PANTHER" id="PTHR31760">
    <property type="entry name" value="S-ADENOSYL-L-METHIONINE-DEPENDENT METHYLTRANSFERASES SUPERFAMILY PROTEIN"/>
    <property type="match status" value="1"/>
</dbReference>
<comment type="caution">
    <text evidence="7">The sequence shown here is derived from an EMBL/GenBank/DDBJ whole genome shotgun (WGS) entry which is preliminary data.</text>
</comment>
<comment type="function">
    <text evidence="6">Specifically methylates the N7 position of a guanine in 16S rRNA.</text>
</comment>
<dbReference type="Proteomes" id="UP000242972">
    <property type="component" value="Unassembled WGS sequence"/>
</dbReference>
<feature type="binding site" evidence="6">
    <location>
        <position position="78"/>
    </location>
    <ligand>
        <name>S-adenosyl-L-methionine</name>
        <dbReference type="ChEBI" id="CHEBI:59789"/>
    </ligand>
</feature>
<keyword evidence="5 6" id="KW-0949">S-adenosyl-L-methionine</keyword>